<evidence type="ECO:0000256" key="1">
    <source>
        <dbReference type="ARBA" id="ARBA00004496"/>
    </source>
</evidence>
<evidence type="ECO:0000259" key="3">
    <source>
        <dbReference type="PROSITE" id="PS50222"/>
    </source>
</evidence>
<dbReference type="SUPFAM" id="SSF47473">
    <property type="entry name" value="EF-hand"/>
    <property type="match status" value="1"/>
</dbReference>
<dbReference type="GO" id="GO:0035303">
    <property type="term" value="P:regulation of dephosphorylation"/>
    <property type="evidence" value="ECO:0007669"/>
    <property type="project" value="InterPro"/>
</dbReference>
<sequence>MGQEGAPTTSEAGHSDFFSEQNSLAEGLAYNILKQREGQSGTDGKSRAELFALKLERERSSMLSAEDIKQACDIVQEEATLADENGVEYIDYEGLTRVQDRCHDLWGSELDRCFRASTFLKLRGLGGSVPAGSLTEYIKRYVDMRKLHLDLSTYDREGCGIVALKGLEEYLGHCQLFERQGMDKKRIQQANQVAVQKFAFHHVLRNEQMRVVDLLTSTVMEELQEVRRAMESATDRRRVADSGSWFSRQVIETVLDSFFDLSGPTGGDRVTLQMLLEFEGTKFSELFVRRLFEEHVSSSRAGEEGVSSSGDKGRTEGTMGLMDFTRFVVAWRDRSSKAAVRYFFSIFDAQNHGYLDYVDVRTFFKEIHELWKGSGQDSQDEPGMCENVVNEIFAMVNPASPGRITKDDLFKCGKAVTVIGILSDMWEFYRHEHGEGEAGLEGEGFVEL</sequence>
<dbReference type="InterPro" id="IPR011992">
    <property type="entry name" value="EF-hand-dom_pair"/>
</dbReference>
<protein>
    <recommendedName>
        <fullName evidence="3">EF-hand domain-containing protein</fullName>
    </recommendedName>
</protein>
<keyword evidence="5" id="KW-1185">Reference proteome</keyword>
<evidence type="ECO:0000313" key="4">
    <source>
        <dbReference type="EMBL" id="CAD7698499.1"/>
    </source>
</evidence>
<evidence type="ECO:0000313" key="5">
    <source>
        <dbReference type="Proteomes" id="UP000708148"/>
    </source>
</evidence>
<dbReference type="Gene3D" id="1.10.238.10">
    <property type="entry name" value="EF-hand"/>
    <property type="match status" value="1"/>
</dbReference>
<dbReference type="InterPro" id="IPR039865">
    <property type="entry name" value="PPP2R3C"/>
</dbReference>
<dbReference type="GO" id="GO:0000226">
    <property type="term" value="P:microtubule cytoskeleton organization"/>
    <property type="evidence" value="ECO:0007669"/>
    <property type="project" value="TreeGrafter"/>
</dbReference>
<feature type="domain" description="EF-hand" evidence="3">
    <location>
        <begin position="335"/>
        <end position="370"/>
    </location>
</feature>
<comment type="caution">
    <text evidence="4">The sequence shown here is derived from an EMBL/GenBank/DDBJ whole genome shotgun (WGS) entry which is preliminary data.</text>
</comment>
<organism evidence="4 5">
    <name type="scientific">Ostreobium quekettii</name>
    <dbReference type="NCBI Taxonomy" id="121088"/>
    <lineage>
        <taxon>Eukaryota</taxon>
        <taxon>Viridiplantae</taxon>
        <taxon>Chlorophyta</taxon>
        <taxon>core chlorophytes</taxon>
        <taxon>Ulvophyceae</taxon>
        <taxon>TCBD clade</taxon>
        <taxon>Bryopsidales</taxon>
        <taxon>Ostreobineae</taxon>
        <taxon>Ostreobiaceae</taxon>
        <taxon>Ostreobium</taxon>
    </lineage>
</organism>
<dbReference type="EMBL" id="CAJHUC010000839">
    <property type="protein sequence ID" value="CAD7698499.1"/>
    <property type="molecule type" value="Genomic_DNA"/>
</dbReference>
<comment type="subcellular location">
    <subcellularLocation>
        <location evidence="1">Cytoplasm</location>
    </subcellularLocation>
</comment>
<reference evidence="4" key="1">
    <citation type="submission" date="2020-12" db="EMBL/GenBank/DDBJ databases">
        <authorList>
            <person name="Iha C."/>
        </authorList>
    </citation>
    <scope>NUCLEOTIDE SEQUENCE</scope>
</reference>
<accession>A0A8S1IXN3</accession>
<dbReference type="Proteomes" id="UP000708148">
    <property type="component" value="Unassembled WGS sequence"/>
</dbReference>
<evidence type="ECO:0000256" key="2">
    <source>
        <dbReference type="ARBA" id="ARBA00022490"/>
    </source>
</evidence>
<proteinExistence type="predicted"/>
<dbReference type="GO" id="GO:0005819">
    <property type="term" value="C:spindle"/>
    <property type="evidence" value="ECO:0007669"/>
    <property type="project" value="TreeGrafter"/>
</dbReference>
<keyword evidence="2" id="KW-0963">Cytoplasm</keyword>
<name>A0A8S1IXN3_9CHLO</name>
<dbReference type="OrthoDB" id="10265007at2759"/>
<dbReference type="PANTHER" id="PTHR12085:SF3">
    <property type="entry name" value="SERINE_THREONINE-PROTEIN PHOSPHATASE 2A REGULATORY SUBUNIT B'' SUBUNIT GAMMA"/>
    <property type="match status" value="1"/>
</dbReference>
<dbReference type="GO" id="GO:0030865">
    <property type="term" value="P:cortical cytoskeleton organization"/>
    <property type="evidence" value="ECO:0007669"/>
    <property type="project" value="TreeGrafter"/>
</dbReference>
<dbReference type="AlphaFoldDB" id="A0A8S1IXN3"/>
<dbReference type="PANTHER" id="PTHR12085">
    <property type="entry name" value="SERINE/THREONINE-PROTEIN PHOSPHATASE 2A REGULATORY SUBUNIT B'' SUBUNIT GAMMA"/>
    <property type="match status" value="1"/>
</dbReference>
<dbReference type="InterPro" id="IPR002048">
    <property type="entry name" value="EF_hand_dom"/>
</dbReference>
<dbReference type="PROSITE" id="PS50222">
    <property type="entry name" value="EF_HAND_2"/>
    <property type="match status" value="1"/>
</dbReference>
<gene>
    <name evidence="4" type="ORF">OSTQU699_LOCUS3860</name>
</gene>
<dbReference type="GO" id="GO:0005737">
    <property type="term" value="C:cytoplasm"/>
    <property type="evidence" value="ECO:0007669"/>
    <property type="project" value="UniProtKB-SubCell"/>
</dbReference>
<dbReference type="GO" id="GO:0005509">
    <property type="term" value="F:calcium ion binding"/>
    <property type="evidence" value="ECO:0007669"/>
    <property type="project" value="InterPro"/>
</dbReference>